<dbReference type="Pfam" id="PF09346">
    <property type="entry name" value="SMI1_KNR4"/>
    <property type="match status" value="1"/>
</dbReference>
<protein>
    <submittedName>
        <fullName evidence="2">SMI1/KNR4 family protein</fullName>
    </submittedName>
</protein>
<dbReference type="RefSeq" id="WP_380164208.1">
    <property type="nucleotide sequence ID" value="NZ_JBHTNU010000005.1"/>
</dbReference>
<dbReference type="SUPFAM" id="SSF160631">
    <property type="entry name" value="SMI1/KNR4-like"/>
    <property type="match status" value="1"/>
</dbReference>
<dbReference type="Gene3D" id="3.40.1580.10">
    <property type="entry name" value="SMI1/KNR4-like"/>
    <property type="match status" value="1"/>
</dbReference>
<evidence type="ECO:0000313" key="2">
    <source>
        <dbReference type="EMBL" id="MFD1426797.1"/>
    </source>
</evidence>
<evidence type="ECO:0000259" key="1">
    <source>
        <dbReference type="SMART" id="SM00860"/>
    </source>
</evidence>
<keyword evidence="3" id="KW-1185">Reference proteome</keyword>
<dbReference type="SMART" id="SM00860">
    <property type="entry name" value="SMI1_KNR4"/>
    <property type="match status" value="1"/>
</dbReference>
<dbReference type="EMBL" id="JBHTNU010000005">
    <property type="protein sequence ID" value="MFD1426797.1"/>
    <property type="molecule type" value="Genomic_DNA"/>
</dbReference>
<comment type="caution">
    <text evidence="2">The sequence shown here is derived from an EMBL/GenBank/DDBJ whole genome shotgun (WGS) entry which is preliminary data.</text>
</comment>
<feature type="domain" description="Knr4/Smi1-like" evidence="1">
    <location>
        <begin position="13"/>
        <end position="144"/>
    </location>
</feature>
<gene>
    <name evidence="2" type="ORF">ACFQ4Y_07590</name>
</gene>
<proteinExistence type="predicted"/>
<dbReference type="InterPro" id="IPR018958">
    <property type="entry name" value="Knr4/Smi1-like_dom"/>
</dbReference>
<reference evidence="3" key="1">
    <citation type="journal article" date="2019" name="Int. J. Syst. Evol. Microbiol.">
        <title>The Global Catalogue of Microorganisms (GCM) 10K type strain sequencing project: providing services to taxonomists for standard genome sequencing and annotation.</title>
        <authorList>
            <consortium name="The Broad Institute Genomics Platform"/>
            <consortium name="The Broad Institute Genome Sequencing Center for Infectious Disease"/>
            <person name="Wu L."/>
            <person name="Ma J."/>
        </authorList>
    </citation>
    <scope>NUCLEOTIDE SEQUENCE [LARGE SCALE GENOMIC DNA]</scope>
    <source>
        <strain evidence="3">S1</strain>
    </source>
</reference>
<sequence>MEKPIIWKYSLSPISEEVLREKEQKLGIQLPEDFRKVFVENHGGIPFPSCYYLDGCSMSFGQLLTLMEGEEELEFLEANTDIHREEIGMSENVIIFATDPAGNYLCFDYNQLNDGYPAIIFWDHEVEGGNAEKICNTFTELLDMLHDDEED</sequence>
<evidence type="ECO:0000313" key="3">
    <source>
        <dbReference type="Proteomes" id="UP001597282"/>
    </source>
</evidence>
<accession>A0ABW4C8T9</accession>
<organism evidence="2 3">
    <name type="scientific">Kroppenstedtia sanguinis</name>
    <dbReference type="NCBI Taxonomy" id="1380684"/>
    <lineage>
        <taxon>Bacteria</taxon>
        <taxon>Bacillati</taxon>
        <taxon>Bacillota</taxon>
        <taxon>Bacilli</taxon>
        <taxon>Bacillales</taxon>
        <taxon>Thermoactinomycetaceae</taxon>
        <taxon>Kroppenstedtia</taxon>
    </lineage>
</organism>
<dbReference type="Proteomes" id="UP001597282">
    <property type="component" value="Unassembled WGS sequence"/>
</dbReference>
<dbReference type="InterPro" id="IPR037883">
    <property type="entry name" value="Knr4/Smi1-like_sf"/>
</dbReference>
<name>A0ABW4C8T9_9BACL</name>